<feature type="region of interest" description="Disordered" evidence="6">
    <location>
        <begin position="416"/>
        <end position="469"/>
    </location>
</feature>
<dbReference type="PROSITE" id="PS50071">
    <property type="entry name" value="HOMEOBOX_2"/>
    <property type="match status" value="1"/>
</dbReference>
<feature type="compositionally biased region" description="Polar residues" evidence="6">
    <location>
        <begin position="732"/>
        <end position="745"/>
    </location>
</feature>
<feature type="coiled-coil region" evidence="5">
    <location>
        <begin position="658"/>
        <end position="685"/>
    </location>
</feature>
<dbReference type="RefSeq" id="XP_014068821.2">
    <property type="nucleotide sequence ID" value="XM_014213346.2"/>
</dbReference>
<dbReference type="PANTHER" id="PTHR11636:SF80">
    <property type="entry name" value="HIGHLY DIVERGENT HOMEOBOX"/>
    <property type="match status" value="1"/>
</dbReference>
<proteinExistence type="predicted"/>
<evidence type="ECO:0000256" key="3">
    <source>
        <dbReference type="ARBA" id="ARBA00023242"/>
    </source>
</evidence>
<feature type="domain" description="Homeobox" evidence="7">
    <location>
        <begin position="492"/>
        <end position="556"/>
    </location>
</feature>
<dbReference type="Proteomes" id="UP001652741">
    <property type="component" value="Chromosome ssa09"/>
</dbReference>
<dbReference type="SMART" id="SM00389">
    <property type="entry name" value="HOX"/>
    <property type="match status" value="2"/>
</dbReference>
<dbReference type="KEGG" id="sasa:106612304"/>
<gene>
    <name evidence="9" type="primary">LOC106612304</name>
</gene>
<dbReference type="STRING" id="8030.ENSSSAP00000029420"/>
<keyword evidence="2 4" id="KW-0371">Homeobox</keyword>
<dbReference type="SUPFAM" id="SSF46689">
    <property type="entry name" value="Homeodomain-like"/>
    <property type="match status" value="2"/>
</dbReference>
<feature type="compositionally biased region" description="Low complexity" evidence="6">
    <location>
        <begin position="241"/>
        <end position="253"/>
    </location>
</feature>
<dbReference type="Bgee" id="ENSSSAG00000038996">
    <property type="expression patterns" value="Expressed in ovary and 25 other cell types or tissues"/>
</dbReference>
<keyword evidence="8" id="KW-1185">Reference proteome</keyword>
<evidence type="ECO:0000256" key="1">
    <source>
        <dbReference type="ARBA" id="ARBA00023125"/>
    </source>
</evidence>
<protein>
    <submittedName>
        <fullName evidence="9">LOW QUALITY PROTEIN: highly divergent homeobox</fullName>
    </submittedName>
</protein>
<feature type="compositionally biased region" description="Pro residues" evidence="6">
    <location>
        <begin position="307"/>
        <end position="316"/>
    </location>
</feature>
<evidence type="ECO:0000259" key="7">
    <source>
        <dbReference type="PROSITE" id="PS50071"/>
    </source>
</evidence>
<dbReference type="GO" id="GO:0000981">
    <property type="term" value="F:DNA-binding transcription factor activity, RNA polymerase II-specific"/>
    <property type="evidence" value="ECO:0007669"/>
    <property type="project" value="TreeGrafter"/>
</dbReference>
<dbReference type="PANTHER" id="PTHR11636">
    <property type="entry name" value="POU DOMAIN"/>
    <property type="match status" value="1"/>
</dbReference>
<evidence type="ECO:0000313" key="8">
    <source>
        <dbReference type="Proteomes" id="UP001652741"/>
    </source>
</evidence>
<evidence type="ECO:0000313" key="9">
    <source>
        <dbReference type="RefSeq" id="XP_014068821.2"/>
    </source>
</evidence>
<dbReference type="Gene3D" id="1.10.10.60">
    <property type="entry name" value="Homeodomain-like"/>
    <property type="match status" value="2"/>
</dbReference>
<dbReference type="GeneID" id="106612304"/>
<dbReference type="InterPro" id="IPR009057">
    <property type="entry name" value="Homeodomain-like_sf"/>
</dbReference>
<feature type="DNA-binding region" description="Homeobox" evidence="4">
    <location>
        <begin position="494"/>
        <end position="557"/>
    </location>
</feature>
<feature type="compositionally biased region" description="Polar residues" evidence="6">
    <location>
        <begin position="210"/>
        <end position="225"/>
    </location>
</feature>
<comment type="subcellular location">
    <subcellularLocation>
        <location evidence="4">Nucleus</location>
    </subcellularLocation>
</comment>
<sequence length="795" mass="85983">MADLPPCSSSSMEEWQEKRGLQTMNLRSVFTLEQQRVLESYYDNGMTNQSKSCFQLILQCAQETKLDFSVVRTWVGNKRRKLASRNDQNAGVSHSLSLSNHSMVGGVLSNHGVAGVALSNHTLAGGALVAGAMLTAEMAAARNIQRGSSHLLPSSSSSSSSSPLSSVNNNNDVILTGIYSLGSASSSRPTVKPLPSDSELPAHVHQTLLNQSQHRRNSSVSSPLQLHSRLGTLPLPRYKTPSLSSSPSLSSPPSSSPPGPPINSLSKRVGFPTSGARAGEAAGGAGVGGGVPRSWARQYGSLQSGPWPSPSQPQPRPRSNHQTLPPHLPRPRPSPPPHPILPLQTTPPRIHQVFSLSERGEGEEIGQGQPSDRSRLEKHRQTPHPSDAIGCLSIAMETGDEEDEWRREEELSNMAATAHGDLQRGQGVRDSPSRGEGSGERILPSPSLVLSSSRPGPYPRDSYPVSTTLQTSASIQVPVSPSAPWLISNSRKRTLQDRTQFSDVDLSQLKRYWDRGMTSLGSVCREKINAAANQLNVDTEIVKTWIGNRRRKYRLMGIEIPSPKGGPAVFLTSQEGEESPSALSSDGEGLGTPELGDNLNDGASFCLSEDGTSDSYQREEENGVEDSSSAPMAHNVKIEVVDDDDDDDGGVEMVGSDMENMQNLLEFKLEEVQYLESQLENQNQRYYELETFTKSLLTAVRTNNLDRQQELLASLPQPADQDWDMSPEGGANSISLTTHSASNHESPLAESNDETPLVNPNKDLPLVTINEDCSLIAELNESSVSEELETETGPE</sequence>
<reference evidence="9" key="1">
    <citation type="submission" date="2025-08" db="UniProtKB">
        <authorList>
            <consortium name="RefSeq"/>
        </authorList>
    </citation>
    <scope>IDENTIFICATION</scope>
</reference>
<accession>A0A1S3SWU4</accession>
<keyword evidence="1 4" id="KW-0238">DNA-binding</keyword>
<dbReference type="AlphaFoldDB" id="A0A1S3SWU4"/>
<keyword evidence="3 4" id="KW-0539">Nucleus</keyword>
<feature type="region of interest" description="Disordered" evidence="6">
    <location>
        <begin position="210"/>
        <end position="392"/>
    </location>
</feature>
<feature type="region of interest" description="Disordered" evidence="6">
    <location>
        <begin position="716"/>
        <end position="764"/>
    </location>
</feature>
<dbReference type="InterPro" id="IPR050255">
    <property type="entry name" value="POU_domain_TF"/>
</dbReference>
<feature type="region of interest" description="Disordered" evidence="6">
    <location>
        <begin position="572"/>
        <end position="630"/>
    </location>
</feature>
<feature type="compositionally biased region" description="Pro residues" evidence="6">
    <location>
        <begin position="326"/>
        <end position="340"/>
    </location>
</feature>
<keyword evidence="5" id="KW-0175">Coiled coil</keyword>
<evidence type="ECO:0000256" key="5">
    <source>
        <dbReference type="SAM" id="Coils"/>
    </source>
</evidence>
<organism evidence="8 9">
    <name type="scientific">Salmo salar</name>
    <name type="common">Atlantic salmon</name>
    <dbReference type="NCBI Taxonomy" id="8030"/>
    <lineage>
        <taxon>Eukaryota</taxon>
        <taxon>Metazoa</taxon>
        <taxon>Chordata</taxon>
        <taxon>Craniata</taxon>
        <taxon>Vertebrata</taxon>
        <taxon>Euteleostomi</taxon>
        <taxon>Actinopterygii</taxon>
        <taxon>Neopterygii</taxon>
        <taxon>Teleostei</taxon>
        <taxon>Protacanthopterygii</taxon>
        <taxon>Salmoniformes</taxon>
        <taxon>Salmonidae</taxon>
        <taxon>Salmoninae</taxon>
        <taxon>Salmo</taxon>
    </lineage>
</organism>
<dbReference type="GO" id="GO:0005634">
    <property type="term" value="C:nucleus"/>
    <property type="evidence" value="ECO:0007669"/>
    <property type="project" value="UniProtKB-SubCell"/>
</dbReference>
<dbReference type="CDD" id="cd00086">
    <property type="entry name" value="homeodomain"/>
    <property type="match status" value="2"/>
</dbReference>
<feature type="compositionally biased region" description="Gly residues" evidence="6">
    <location>
        <begin position="281"/>
        <end position="291"/>
    </location>
</feature>
<evidence type="ECO:0000256" key="4">
    <source>
        <dbReference type="PROSITE-ProRule" id="PRU00108"/>
    </source>
</evidence>
<feature type="compositionally biased region" description="Low complexity" evidence="6">
    <location>
        <begin position="443"/>
        <end position="455"/>
    </location>
</feature>
<name>A0A1S3SWU4_SALSA</name>
<dbReference type="PaxDb" id="8030-ENSSSAP00000029420"/>
<dbReference type="InterPro" id="IPR001356">
    <property type="entry name" value="HD"/>
</dbReference>
<evidence type="ECO:0000256" key="2">
    <source>
        <dbReference type="ARBA" id="ARBA00023155"/>
    </source>
</evidence>
<evidence type="ECO:0000256" key="6">
    <source>
        <dbReference type="SAM" id="MobiDB-lite"/>
    </source>
</evidence>
<dbReference type="GO" id="GO:0000978">
    <property type="term" value="F:RNA polymerase II cis-regulatory region sequence-specific DNA binding"/>
    <property type="evidence" value="ECO:0007669"/>
    <property type="project" value="TreeGrafter"/>
</dbReference>